<keyword evidence="4" id="KW-1185">Reference proteome</keyword>
<name>A0AAD7IFU4_9AGAR</name>
<feature type="compositionally biased region" description="Low complexity" evidence="1">
    <location>
        <begin position="213"/>
        <end position="223"/>
    </location>
</feature>
<sequence>MRTAGRDAPSLFLLCLFISASGSYAPVCRCARDDFAHFSFAWGARRIPLLSEGQASKLQPSCWLSPRPSAPFLFLASPSRFHSYADICASHSPQVCIRRPRLVSVRITFTSLFLVSIRLINDTGLPDFTPTTRPPYTRSALPGRIILVLSGRRRTCKPFLLPSYALDAPVLHAHVPPAHLPRRRTSSLLLLPPPPRARLHPRTPPRAPRADRPPTSTSHPPHTLLDGSTPAAHSLLPPYNVKCGGVVFAVYAGMGVGKAGDSRVFALAEVSGLRQWARIRGRGKNRAGSTGAKV</sequence>
<feature type="region of interest" description="Disordered" evidence="1">
    <location>
        <begin position="189"/>
        <end position="230"/>
    </location>
</feature>
<evidence type="ECO:0000256" key="1">
    <source>
        <dbReference type="SAM" id="MobiDB-lite"/>
    </source>
</evidence>
<comment type="caution">
    <text evidence="3">The sequence shown here is derived from an EMBL/GenBank/DDBJ whole genome shotgun (WGS) entry which is preliminary data.</text>
</comment>
<feature type="signal peptide" evidence="2">
    <location>
        <begin position="1"/>
        <end position="25"/>
    </location>
</feature>
<reference evidence="3" key="1">
    <citation type="submission" date="2023-03" db="EMBL/GenBank/DDBJ databases">
        <title>Massive genome expansion in bonnet fungi (Mycena s.s.) driven by repeated elements and novel gene families across ecological guilds.</title>
        <authorList>
            <consortium name="Lawrence Berkeley National Laboratory"/>
            <person name="Harder C.B."/>
            <person name="Miyauchi S."/>
            <person name="Viragh M."/>
            <person name="Kuo A."/>
            <person name="Thoen E."/>
            <person name="Andreopoulos B."/>
            <person name="Lu D."/>
            <person name="Skrede I."/>
            <person name="Drula E."/>
            <person name="Henrissat B."/>
            <person name="Morin E."/>
            <person name="Kohler A."/>
            <person name="Barry K."/>
            <person name="LaButti K."/>
            <person name="Morin E."/>
            <person name="Salamov A."/>
            <person name="Lipzen A."/>
            <person name="Mereny Z."/>
            <person name="Hegedus B."/>
            <person name="Baldrian P."/>
            <person name="Stursova M."/>
            <person name="Weitz H."/>
            <person name="Taylor A."/>
            <person name="Grigoriev I.V."/>
            <person name="Nagy L.G."/>
            <person name="Martin F."/>
            <person name="Kauserud H."/>
        </authorList>
    </citation>
    <scope>NUCLEOTIDE SEQUENCE</scope>
    <source>
        <strain evidence="3">CBHHK182m</strain>
    </source>
</reference>
<evidence type="ECO:0000313" key="4">
    <source>
        <dbReference type="Proteomes" id="UP001215598"/>
    </source>
</evidence>
<evidence type="ECO:0000313" key="3">
    <source>
        <dbReference type="EMBL" id="KAJ7740812.1"/>
    </source>
</evidence>
<dbReference type="EMBL" id="JARKIB010000101">
    <property type="protein sequence ID" value="KAJ7740812.1"/>
    <property type="molecule type" value="Genomic_DNA"/>
</dbReference>
<accession>A0AAD7IFU4</accession>
<protein>
    <submittedName>
        <fullName evidence="3">Uncharacterized protein</fullName>
    </submittedName>
</protein>
<gene>
    <name evidence="3" type="ORF">B0H16DRAFT_52455</name>
</gene>
<keyword evidence="2" id="KW-0732">Signal</keyword>
<dbReference type="Proteomes" id="UP001215598">
    <property type="component" value="Unassembled WGS sequence"/>
</dbReference>
<dbReference type="AlphaFoldDB" id="A0AAD7IFU4"/>
<proteinExistence type="predicted"/>
<feature type="chain" id="PRO_5042230163" evidence="2">
    <location>
        <begin position="26"/>
        <end position="294"/>
    </location>
</feature>
<evidence type="ECO:0000256" key="2">
    <source>
        <dbReference type="SAM" id="SignalP"/>
    </source>
</evidence>
<organism evidence="3 4">
    <name type="scientific">Mycena metata</name>
    <dbReference type="NCBI Taxonomy" id="1033252"/>
    <lineage>
        <taxon>Eukaryota</taxon>
        <taxon>Fungi</taxon>
        <taxon>Dikarya</taxon>
        <taxon>Basidiomycota</taxon>
        <taxon>Agaricomycotina</taxon>
        <taxon>Agaricomycetes</taxon>
        <taxon>Agaricomycetidae</taxon>
        <taxon>Agaricales</taxon>
        <taxon>Marasmiineae</taxon>
        <taxon>Mycenaceae</taxon>
        <taxon>Mycena</taxon>
    </lineage>
</organism>